<gene>
    <name evidence="1" type="ORF">CMV30_17605</name>
</gene>
<evidence type="ECO:0000313" key="1">
    <source>
        <dbReference type="EMBL" id="ATC65614.1"/>
    </source>
</evidence>
<dbReference type="RefSeq" id="WP_096057243.1">
    <property type="nucleotide sequence ID" value="NZ_CP023344.1"/>
</dbReference>
<protein>
    <recommendedName>
        <fullName evidence="3">DUF3891 domain-containing protein</fullName>
    </recommendedName>
</protein>
<name>A0A290QAR0_9BACT</name>
<organism evidence="1 2">
    <name type="scientific">Nibricoccus aquaticus</name>
    <dbReference type="NCBI Taxonomy" id="2576891"/>
    <lineage>
        <taxon>Bacteria</taxon>
        <taxon>Pseudomonadati</taxon>
        <taxon>Verrucomicrobiota</taxon>
        <taxon>Opitutia</taxon>
        <taxon>Opitutales</taxon>
        <taxon>Opitutaceae</taxon>
        <taxon>Nibricoccus</taxon>
    </lineage>
</organism>
<evidence type="ECO:0000313" key="2">
    <source>
        <dbReference type="Proteomes" id="UP000217265"/>
    </source>
</evidence>
<dbReference type="KEGG" id="vbh:CMV30_17605"/>
<dbReference type="EMBL" id="CP023344">
    <property type="protein sequence ID" value="ATC65614.1"/>
    <property type="molecule type" value="Genomic_DNA"/>
</dbReference>
<dbReference type="Proteomes" id="UP000217265">
    <property type="component" value="Chromosome"/>
</dbReference>
<dbReference type="AlphaFoldDB" id="A0A290QAR0"/>
<dbReference type="InterPro" id="IPR024992">
    <property type="entry name" value="DUF3891"/>
</dbReference>
<keyword evidence="2" id="KW-1185">Reference proteome</keyword>
<proteinExistence type="predicted"/>
<sequence length="265" mass="29198">MIRKELPDGWLLVTHGEHARLAGLFAEAWGNAQFASPEPRADILFAVAAHDDGWAARDAAPFLTKAAIPEAFTKDLVGSYAAFEEIDLPAYLRVRGEATAAVAERNPFAAIVVSMHTVNLLTEQADLSTIRPDHRPLHADFVAAQRAFQLEMAARLNASQGALDRAFRFLQTCDNLSLIACAGYEQPRTLRHSHTDRAGQLHSFSCTPESPGVFKITPSPFREKELTFPFKARRLKQHTFASIDDYRATLAATPYETIAITLLVG</sequence>
<evidence type="ECO:0008006" key="3">
    <source>
        <dbReference type="Google" id="ProtNLM"/>
    </source>
</evidence>
<accession>A0A290QAR0</accession>
<reference evidence="1 2" key="1">
    <citation type="submission" date="2017-09" db="EMBL/GenBank/DDBJ databases">
        <title>Complete genome sequence of Verrucomicrobial strain HZ-65, isolated from freshwater.</title>
        <authorList>
            <person name="Choi A."/>
        </authorList>
    </citation>
    <scope>NUCLEOTIDE SEQUENCE [LARGE SCALE GENOMIC DNA]</scope>
    <source>
        <strain evidence="1 2">HZ-65</strain>
    </source>
</reference>
<dbReference type="Pfam" id="PF13030">
    <property type="entry name" value="DUF3891"/>
    <property type="match status" value="1"/>
</dbReference>
<dbReference type="OrthoDB" id="190426at2"/>